<dbReference type="SUPFAM" id="SSF47384">
    <property type="entry name" value="Homodimeric domain of signal transducing histidine kinase"/>
    <property type="match status" value="1"/>
</dbReference>
<feature type="modified residue" description="4-aspartylphosphate" evidence="6">
    <location>
        <position position="507"/>
    </location>
</feature>
<dbReference type="InterPro" id="IPR036890">
    <property type="entry name" value="HATPase_C_sf"/>
</dbReference>
<dbReference type="GO" id="GO:0000155">
    <property type="term" value="F:phosphorelay sensor kinase activity"/>
    <property type="evidence" value="ECO:0007669"/>
    <property type="project" value="InterPro"/>
</dbReference>
<evidence type="ECO:0000259" key="7">
    <source>
        <dbReference type="PROSITE" id="PS50109"/>
    </source>
</evidence>
<evidence type="ECO:0000256" key="4">
    <source>
        <dbReference type="ARBA" id="ARBA00022801"/>
    </source>
</evidence>
<name>A0A9X4FIA1_9VIBR</name>
<dbReference type="PANTHER" id="PTHR45339">
    <property type="entry name" value="HYBRID SIGNAL TRANSDUCTION HISTIDINE KINASE J"/>
    <property type="match status" value="1"/>
</dbReference>
<dbReference type="PROSITE" id="PS50109">
    <property type="entry name" value="HIS_KIN"/>
    <property type="match status" value="1"/>
</dbReference>
<dbReference type="InterPro" id="IPR011006">
    <property type="entry name" value="CheY-like_superfamily"/>
</dbReference>
<proteinExistence type="predicted"/>
<evidence type="ECO:0000256" key="5">
    <source>
        <dbReference type="ARBA" id="ARBA00023012"/>
    </source>
</evidence>
<evidence type="ECO:0000313" key="10">
    <source>
        <dbReference type="Proteomes" id="UP001140973"/>
    </source>
</evidence>
<evidence type="ECO:0000256" key="3">
    <source>
        <dbReference type="ARBA" id="ARBA00022553"/>
    </source>
</evidence>
<dbReference type="CDD" id="cd16922">
    <property type="entry name" value="HATPase_EvgS-ArcB-TorS-like"/>
    <property type="match status" value="1"/>
</dbReference>
<dbReference type="FunFam" id="3.30.565.10:FF:000010">
    <property type="entry name" value="Sensor histidine kinase RcsC"/>
    <property type="match status" value="1"/>
</dbReference>
<dbReference type="SUPFAM" id="SSF55874">
    <property type="entry name" value="ATPase domain of HSP90 chaperone/DNA topoisomerase II/histidine kinase"/>
    <property type="match status" value="1"/>
</dbReference>
<dbReference type="SMART" id="SM00388">
    <property type="entry name" value="HisKA"/>
    <property type="match status" value="1"/>
</dbReference>
<feature type="domain" description="Response regulatory" evidence="8">
    <location>
        <begin position="456"/>
        <end position="572"/>
    </location>
</feature>
<evidence type="ECO:0000256" key="2">
    <source>
        <dbReference type="ARBA" id="ARBA00012438"/>
    </source>
</evidence>
<dbReference type="SMART" id="SM00448">
    <property type="entry name" value="REC"/>
    <property type="match status" value="1"/>
</dbReference>
<protein>
    <recommendedName>
        <fullName evidence="2">histidine kinase</fullName>
        <ecNumber evidence="2">2.7.13.3</ecNumber>
    </recommendedName>
</protein>
<dbReference type="PROSITE" id="PS50110">
    <property type="entry name" value="RESPONSE_REGULATORY"/>
    <property type="match status" value="1"/>
</dbReference>
<dbReference type="Gene3D" id="3.40.50.2300">
    <property type="match status" value="1"/>
</dbReference>
<dbReference type="SMART" id="SM00387">
    <property type="entry name" value="HATPase_c"/>
    <property type="match status" value="1"/>
</dbReference>
<comment type="caution">
    <text evidence="9">The sequence shown here is derived from an EMBL/GenBank/DDBJ whole genome shotgun (WGS) entry which is preliminary data.</text>
</comment>
<dbReference type="EMBL" id="JAKNAP010000001">
    <property type="protein sequence ID" value="MDE1355801.1"/>
    <property type="molecule type" value="Genomic_DNA"/>
</dbReference>
<dbReference type="InterPro" id="IPR003661">
    <property type="entry name" value="HisK_dim/P_dom"/>
</dbReference>
<dbReference type="InterPro" id="IPR001789">
    <property type="entry name" value="Sig_transdc_resp-reg_receiver"/>
</dbReference>
<evidence type="ECO:0000256" key="6">
    <source>
        <dbReference type="PROSITE-ProRule" id="PRU00169"/>
    </source>
</evidence>
<dbReference type="Proteomes" id="UP001140973">
    <property type="component" value="Unassembled WGS sequence"/>
</dbReference>
<gene>
    <name evidence="9" type="ORF">L9W73_00520</name>
</gene>
<evidence type="ECO:0000256" key="1">
    <source>
        <dbReference type="ARBA" id="ARBA00000085"/>
    </source>
</evidence>
<dbReference type="InterPro" id="IPR036097">
    <property type="entry name" value="HisK_dim/P_sf"/>
</dbReference>
<organism evidence="9 10">
    <name type="scientific">Vibrio aestuarianus</name>
    <dbReference type="NCBI Taxonomy" id="28171"/>
    <lineage>
        <taxon>Bacteria</taxon>
        <taxon>Pseudomonadati</taxon>
        <taxon>Pseudomonadota</taxon>
        <taxon>Gammaproteobacteria</taxon>
        <taxon>Vibrionales</taxon>
        <taxon>Vibrionaceae</taxon>
        <taxon>Vibrio</taxon>
    </lineage>
</organism>
<dbReference type="AlphaFoldDB" id="A0A9X4FIA1"/>
<dbReference type="GO" id="GO:0016787">
    <property type="term" value="F:hydrolase activity"/>
    <property type="evidence" value="ECO:0007669"/>
    <property type="project" value="UniProtKB-KW"/>
</dbReference>
<dbReference type="InterPro" id="IPR004358">
    <property type="entry name" value="Sig_transdc_His_kin-like_C"/>
</dbReference>
<dbReference type="SUPFAM" id="SSF52172">
    <property type="entry name" value="CheY-like"/>
    <property type="match status" value="1"/>
</dbReference>
<dbReference type="Gene3D" id="3.30.565.10">
    <property type="entry name" value="Histidine kinase-like ATPase, C-terminal domain"/>
    <property type="match status" value="1"/>
</dbReference>
<dbReference type="Pfam" id="PF00512">
    <property type="entry name" value="HisKA"/>
    <property type="match status" value="1"/>
</dbReference>
<evidence type="ECO:0000259" key="8">
    <source>
        <dbReference type="PROSITE" id="PS50110"/>
    </source>
</evidence>
<evidence type="ECO:0000313" key="9">
    <source>
        <dbReference type="EMBL" id="MDE1355801.1"/>
    </source>
</evidence>
<dbReference type="CDD" id="cd17546">
    <property type="entry name" value="REC_hyHK_CKI1_RcsC-like"/>
    <property type="match status" value="1"/>
</dbReference>
<dbReference type="PRINTS" id="PR00344">
    <property type="entry name" value="BCTRLSENSOR"/>
</dbReference>
<dbReference type="Pfam" id="PF02518">
    <property type="entry name" value="HATPase_c"/>
    <property type="match status" value="1"/>
</dbReference>
<sequence>MSTTLLEQLNETLLELQQSQEREQILAEENKVILASLSAFSKAENKYQIFEELQKVLSHYIDYDDFIVISKSKDSNQFITLLSSNPLFMQKQWLNGVKFQRVLNGECIILFEPNQQDEFQSLAPKLKNQIQSALITGIQAQTSDSVMLLLGAQKGQFSLEKKATLMRFRPLLERAISDIEHKDGLQKLVELKTRELSIAQQLAEQANQSKSQFLAMMSHELRTPLNSVLGLIDILRDDCATKHVELLGQMETSAELLLVIINDILDLSKIEAGHFELQRNWQLIGDKLTSTMNYHRNAALNKNIEFHVSSKVCHRHQYLIDTVRLSQILFNVVGNAIKFTHSGGVNVHLKTTKNHTLQIIVTDTGIGIDQSRQELIFSPFIQADSSITRNYGGTGLGLAITKHLVELMGGKITVSSAIGRGSTFSISIPLEAKSTEEQKATLPIKDYRSSNQKTSHILVVEDTKTNQMVIKLLLERMSYKVTIVDNGQEAVEYVRKHSRTIDLILMDISMPVMDGIAATIKIRQQQVQVPIIALTAHAMAQDKEQCLQAGMNDFVAKPIRSKEIQKVLFSYLT</sequence>
<dbReference type="Gene3D" id="1.10.287.130">
    <property type="match status" value="1"/>
</dbReference>
<keyword evidence="5" id="KW-0902">Two-component regulatory system</keyword>
<dbReference type="Pfam" id="PF00072">
    <property type="entry name" value="Response_reg"/>
    <property type="match status" value="1"/>
</dbReference>
<reference evidence="9" key="1">
    <citation type="submission" date="2022-02" db="EMBL/GenBank/DDBJ databases">
        <title>Emergence and expansion in Europe of a Vibrio aestuarianus clonal complex pathogenic for oysters.</title>
        <authorList>
            <person name="Mesnil A."/>
            <person name="Travers M.-A."/>
        </authorList>
    </citation>
    <scope>NUCLEOTIDE SEQUENCE</scope>
    <source>
        <strain evidence="9">151-ITT-15-cp-1</strain>
    </source>
</reference>
<keyword evidence="4" id="KW-0378">Hydrolase</keyword>
<accession>A0A9X4FIA1</accession>
<keyword evidence="3 6" id="KW-0597">Phosphoprotein</keyword>
<feature type="domain" description="Histidine kinase" evidence="7">
    <location>
        <begin position="216"/>
        <end position="432"/>
    </location>
</feature>
<dbReference type="CDD" id="cd00082">
    <property type="entry name" value="HisKA"/>
    <property type="match status" value="1"/>
</dbReference>
<dbReference type="PANTHER" id="PTHR45339:SF1">
    <property type="entry name" value="HYBRID SIGNAL TRANSDUCTION HISTIDINE KINASE J"/>
    <property type="match status" value="1"/>
</dbReference>
<dbReference type="InterPro" id="IPR005467">
    <property type="entry name" value="His_kinase_dom"/>
</dbReference>
<dbReference type="InterPro" id="IPR003594">
    <property type="entry name" value="HATPase_dom"/>
</dbReference>
<dbReference type="EC" id="2.7.13.3" evidence="2"/>
<dbReference type="RefSeq" id="WP_176245540.1">
    <property type="nucleotide sequence ID" value="NZ_JAAKZK010000004.1"/>
</dbReference>
<comment type="catalytic activity">
    <reaction evidence="1">
        <text>ATP + protein L-histidine = ADP + protein N-phospho-L-histidine.</text>
        <dbReference type="EC" id="2.7.13.3"/>
    </reaction>
</comment>